<keyword evidence="3 6" id="KW-1133">Transmembrane helix</keyword>
<dbReference type="SUPFAM" id="SSF81321">
    <property type="entry name" value="Family A G protein-coupled receptor-like"/>
    <property type="match status" value="1"/>
</dbReference>
<feature type="transmembrane region" description="Helical" evidence="6">
    <location>
        <begin position="284"/>
        <end position="306"/>
    </location>
</feature>
<gene>
    <name evidence="8" type="ORF">P879_08704</name>
</gene>
<organism evidence="8 9">
    <name type="scientific">Paragonimus westermani</name>
    <dbReference type="NCBI Taxonomy" id="34504"/>
    <lineage>
        <taxon>Eukaryota</taxon>
        <taxon>Metazoa</taxon>
        <taxon>Spiralia</taxon>
        <taxon>Lophotrochozoa</taxon>
        <taxon>Platyhelminthes</taxon>
        <taxon>Trematoda</taxon>
        <taxon>Digenea</taxon>
        <taxon>Plagiorchiida</taxon>
        <taxon>Troglotremata</taxon>
        <taxon>Troglotrematidae</taxon>
        <taxon>Paragonimus</taxon>
    </lineage>
</organism>
<dbReference type="OrthoDB" id="6251375at2759"/>
<dbReference type="Gene3D" id="1.20.1070.10">
    <property type="entry name" value="Rhodopsin 7-helix transmembrane proteins"/>
    <property type="match status" value="1"/>
</dbReference>
<dbReference type="InterPro" id="IPR000276">
    <property type="entry name" value="GPCR_Rhodpsn"/>
</dbReference>
<keyword evidence="2 6" id="KW-0812">Transmembrane</keyword>
<evidence type="ECO:0000256" key="5">
    <source>
        <dbReference type="SAM" id="MobiDB-lite"/>
    </source>
</evidence>
<name>A0A8T0D5P7_9TREM</name>
<dbReference type="PANTHER" id="PTHR45698">
    <property type="entry name" value="TRACE AMINE-ASSOCIATED RECEPTOR 19N-RELATED"/>
    <property type="match status" value="1"/>
</dbReference>
<feature type="domain" description="G-protein coupled receptors family 1 profile" evidence="7">
    <location>
        <begin position="52"/>
        <end position="336"/>
    </location>
</feature>
<feature type="transmembrane region" description="Helical" evidence="6">
    <location>
        <begin position="195"/>
        <end position="218"/>
    </location>
</feature>
<dbReference type="PANTHER" id="PTHR45698:SF1">
    <property type="entry name" value="TRACE AMINE-ASSOCIATED RECEPTOR 13C-LIKE"/>
    <property type="match status" value="1"/>
</dbReference>
<feature type="region of interest" description="Disordered" evidence="5">
    <location>
        <begin position="249"/>
        <end position="272"/>
    </location>
</feature>
<dbReference type="AlphaFoldDB" id="A0A8T0D5P7"/>
<evidence type="ECO:0000256" key="4">
    <source>
        <dbReference type="ARBA" id="ARBA00023136"/>
    </source>
</evidence>
<dbReference type="Proteomes" id="UP000699462">
    <property type="component" value="Unassembled WGS sequence"/>
</dbReference>
<dbReference type="EMBL" id="JTDF01013907">
    <property type="protein sequence ID" value="KAF8563169.1"/>
    <property type="molecule type" value="Genomic_DNA"/>
</dbReference>
<reference evidence="8 9" key="1">
    <citation type="submission" date="2019-07" db="EMBL/GenBank/DDBJ databases">
        <title>Annotation for the trematode Paragonimus westermani.</title>
        <authorList>
            <person name="Choi Y.-J."/>
        </authorList>
    </citation>
    <scope>NUCLEOTIDE SEQUENCE [LARGE SCALE GENOMIC DNA]</scope>
    <source>
        <strain evidence="8">180907_Pwestermani</strain>
    </source>
</reference>
<evidence type="ECO:0000313" key="8">
    <source>
        <dbReference type="EMBL" id="KAF8563169.1"/>
    </source>
</evidence>
<dbReference type="PROSITE" id="PS50262">
    <property type="entry name" value="G_PROTEIN_RECEP_F1_2"/>
    <property type="match status" value="1"/>
</dbReference>
<evidence type="ECO:0000259" key="7">
    <source>
        <dbReference type="PROSITE" id="PS50262"/>
    </source>
</evidence>
<dbReference type="GO" id="GO:0016020">
    <property type="term" value="C:membrane"/>
    <property type="evidence" value="ECO:0007669"/>
    <property type="project" value="UniProtKB-SubCell"/>
</dbReference>
<dbReference type="GO" id="GO:0004930">
    <property type="term" value="F:G protein-coupled receptor activity"/>
    <property type="evidence" value="ECO:0007669"/>
    <property type="project" value="InterPro"/>
</dbReference>
<feature type="transmembrane region" description="Helical" evidence="6">
    <location>
        <begin position="318"/>
        <end position="335"/>
    </location>
</feature>
<sequence>MFASTRVSASLVWLIGVFKIIVAETTEKLEIPRLPIGAVIPMSIVMAIGFTLNAIVLYALTRVDIASKVTKFLLKNGCVLDMLSILVVIHSLLTNPGWVYTDSTLGWIHCHFIFSGFYIYLLFNLVACNLVCLTFDRFWAVYFPTYYKRYINWEIGLAYTFIIVYSVGFTIPTLLQVRYVGGTCIIKIDDHGVDLANQINVVFTYVFPVIIMLIFHFLTVRRVRKLTNATPTCAQNQYSTHVVETTKQVGQETHPPLEQSSSSPSTNNDRASNHVTSAMSMSTFGYCVLISVKEATGFTLGILHQFDLVDFRNNSVLQLYYNFLSGLMVTLIPIIQFRSIRVLRMWAVKHLLDYWCLCRDVFIRIGGTRELEQSP</sequence>
<proteinExistence type="predicted"/>
<feature type="transmembrane region" description="Helical" evidence="6">
    <location>
        <begin position="156"/>
        <end position="175"/>
    </location>
</feature>
<dbReference type="Pfam" id="PF00001">
    <property type="entry name" value="7tm_1"/>
    <property type="match status" value="1"/>
</dbReference>
<feature type="transmembrane region" description="Helical" evidence="6">
    <location>
        <begin position="39"/>
        <end position="60"/>
    </location>
</feature>
<feature type="transmembrane region" description="Helical" evidence="6">
    <location>
        <begin position="113"/>
        <end position="135"/>
    </location>
</feature>
<keyword evidence="9" id="KW-1185">Reference proteome</keyword>
<evidence type="ECO:0000313" key="9">
    <source>
        <dbReference type="Proteomes" id="UP000699462"/>
    </source>
</evidence>
<feature type="compositionally biased region" description="Polar residues" evidence="5">
    <location>
        <begin position="258"/>
        <end position="272"/>
    </location>
</feature>
<evidence type="ECO:0000256" key="1">
    <source>
        <dbReference type="ARBA" id="ARBA00004370"/>
    </source>
</evidence>
<evidence type="ECO:0000256" key="6">
    <source>
        <dbReference type="SAM" id="Phobius"/>
    </source>
</evidence>
<dbReference type="CDD" id="cd00637">
    <property type="entry name" value="7tm_classA_rhodopsin-like"/>
    <property type="match status" value="1"/>
</dbReference>
<dbReference type="InterPro" id="IPR017452">
    <property type="entry name" value="GPCR_Rhodpsn_7TM"/>
</dbReference>
<comment type="subcellular location">
    <subcellularLocation>
        <location evidence="1">Membrane</location>
    </subcellularLocation>
</comment>
<comment type="caution">
    <text evidence="8">The sequence shown here is derived from an EMBL/GenBank/DDBJ whole genome shotgun (WGS) entry which is preliminary data.</text>
</comment>
<keyword evidence="4 6" id="KW-0472">Membrane</keyword>
<evidence type="ECO:0000256" key="2">
    <source>
        <dbReference type="ARBA" id="ARBA00022692"/>
    </source>
</evidence>
<accession>A0A8T0D5P7</accession>
<protein>
    <recommendedName>
        <fullName evidence="7">G-protein coupled receptors family 1 profile domain-containing protein</fullName>
    </recommendedName>
</protein>
<feature type="transmembrane region" description="Helical" evidence="6">
    <location>
        <begin position="72"/>
        <end position="93"/>
    </location>
</feature>
<evidence type="ECO:0000256" key="3">
    <source>
        <dbReference type="ARBA" id="ARBA00022989"/>
    </source>
</evidence>